<keyword evidence="2 7" id="KW-0349">Heme</keyword>
<dbReference type="InterPro" id="IPR038297">
    <property type="entry name" value="CcmH/CycL/NrfF/Ccl2_sf"/>
</dbReference>
<evidence type="ECO:0000256" key="2">
    <source>
        <dbReference type="ARBA" id="ARBA00022617"/>
    </source>
</evidence>
<evidence type="ECO:0000256" key="6">
    <source>
        <dbReference type="ARBA" id="ARBA00023004"/>
    </source>
</evidence>
<dbReference type="OrthoDB" id="9804975at2"/>
<keyword evidence="6 7" id="KW-0408">Iron</keyword>
<dbReference type="RefSeq" id="WP_103683851.1">
    <property type="nucleotide sequence ID" value="NZ_PQGG01000017.1"/>
</dbReference>
<evidence type="ECO:0000256" key="7">
    <source>
        <dbReference type="RuleBase" id="RU364112"/>
    </source>
</evidence>
<feature type="domain" description="CcmH/CycL/Ccl2/NrfF N-terminal" evidence="8">
    <location>
        <begin position="8"/>
        <end position="150"/>
    </location>
</feature>
<name>A0A2S4HH61_9GAMM</name>
<dbReference type="FunFam" id="1.10.8.640:FF:000001">
    <property type="entry name" value="Cytochrome c-type biogenesis protein"/>
    <property type="match status" value="1"/>
</dbReference>
<keyword evidence="5" id="KW-0201">Cytochrome c-type biogenesis</keyword>
<dbReference type="CDD" id="cd16378">
    <property type="entry name" value="CcmH_N"/>
    <property type="match status" value="1"/>
</dbReference>
<evidence type="ECO:0000313" key="9">
    <source>
        <dbReference type="EMBL" id="POP53327.1"/>
    </source>
</evidence>
<evidence type="ECO:0000313" key="10">
    <source>
        <dbReference type="Proteomes" id="UP000237222"/>
    </source>
</evidence>
<dbReference type="InterPro" id="IPR051263">
    <property type="entry name" value="C-type_cytochrome_biogenesis"/>
</dbReference>
<accession>A0A2S4HH61</accession>
<dbReference type="GO" id="GO:0046872">
    <property type="term" value="F:metal ion binding"/>
    <property type="evidence" value="ECO:0007669"/>
    <property type="project" value="UniProtKB-KW"/>
</dbReference>
<keyword evidence="7" id="KW-0812">Transmembrane</keyword>
<proteinExistence type="inferred from homology"/>
<organism evidence="9 10">
    <name type="scientific">Zhongshania marina</name>
    <dbReference type="NCBI Taxonomy" id="2304603"/>
    <lineage>
        <taxon>Bacteria</taxon>
        <taxon>Pseudomonadati</taxon>
        <taxon>Pseudomonadota</taxon>
        <taxon>Gammaproteobacteria</taxon>
        <taxon>Cellvibrionales</taxon>
        <taxon>Spongiibacteraceae</taxon>
        <taxon>Zhongshania</taxon>
    </lineage>
</organism>
<gene>
    <name evidence="9" type="ORF">C0068_07380</name>
</gene>
<evidence type="ECO:0000256" key="1">
    <source>
        <dbReference type="ARBA" id="ARBA00010342"/>
    </source>
</evidence>
<dbReference type="InterPro" id="IPR005616">
    <property type="entry name" value="CcmH/CycL/Ccl2/NrfF_N"/>
</dbReference>
<reference evidence="9" key="1">
    <citation type="submission" date="2018-01" db="EMBL/GenBank/DDBJ databases">
        <authorList>
            <person name="Yu X.-D."/>
        </authorList>
    </citation>
    <scope>NUCLEOTIDE SEQUENCE</scope>
    <source>
        <strain evidence="9">ZX-21</strain>
    </source>
</reference>
<feature type="chain" id="PRO_5015371941" description="Cytochrome c-type biogenesis protein" evidence="7">
    <location>
        <begin position="20"/>
        <end position="161"/>
    </location>
</feature>
<evidence type="ECO:0000256" key="5">
    <source>
        <dbReference type="ARBA" id="ARBA00022748"/>
    </source>
</evidence>
<dbReference type="GO" id="GO:0017004">
    <property type="term" value="P:cytochrome complex assembly"/>
    <property type="evidence" value="ECO:0007669"/>
    <property type="project" value="UniProtKB-KW"/>
</dbReference>
<sequence>MKRIVLSCVLALFSLAAGAVIETYQFDTPLQQQRYHAFIEELRCPKCQNQNLSGSDSAISKDLRRQLHSMIMEGKSDIEITQYMVARYGDFILYRPRFSSQTAVLWLMPLGLLALGLLVWWRMASSRKRVQLSADEVLSQRDQERLRALLDDDAERAEERS</sequence>
<dbReference type="Proteomes" id="UP000237222">
    <property type="component" value="Unassembled WGS sequence"/>
</dbReference>
<dbReference type="PANTHER" id="PTHR47870">
    <property type="entry name" value="CYTOCHROME C-TYPE BIOGENESIS PROTEIN CCMH"/>
    <property type="match status" value="1"/>
</dbReference>
<feature type="transmembrane region" description="Helical" evidence="7">
    <location>
        <begin position="103"/>
        <end position="121"/>
    </location>
</feature>
<feature type="signal peptide" evidence="7">
    <location>
        <begin position="1"/>
        <end position="19"/>
    </location>
</feature>
<comment type="similarity">
    <text evidence="1 7">Belongs to the CcmH/CycL/Ccl2/NrfF family.</text>
</comment>
<evidence type="ECO:0000256" key="3">
    <source>
        <dbReference type="ARBA" id="ARBA00022723"/>
    </source>
</evidence>
<protein>
    <recommendedName>
        <fullName evidence="7">Cytochrome c-type biogenesis protein</fullName>
    </recommendedName>
</protein>
<evidence type="ECO:0000256" key="4">
    <source>
        <dbReference type="ARBA" id="ARBA00022729"/>
    </source>
</evidence>
<dbReference type="AlphaFoldDB" id="A0A2S4HH61"/>
<keyword evidence="3 7" id="KW-0479">Metal-binding</keyword>
<dbReference type="PANTHER" id="PTHR47870:SF1">
    <property type="entry name" value="CYTOCHROME C-TYPE BIOGENESIS PROTEIN CCMH"/>
    <property type="match status" value="1"/>
</dbReference>
<dbReference type="Gene3D" id="1.10.8.640">
    <property type="entry name" value="Cytochrome C biogenesis protein"/>
    <property type="match status" value="1"/>
</dbReference>
<dbReference type="Pfam" id="PF03918">
    <property type="entry name" value="CcmH"/>
    <property type="match status" value="1"/>
</dbReference>
<evidence type="ECO:0000259" key="8">
    <source>
        <dbReference type="Pfam" id="PF03918"/>
    </source>
</evidence>
<dbReference type="GO" id="GO:0005886">
    <property type="term" value="C:plasma membrane"/>
    <property type="evidence" value="ECO:0007669"/>
    <property type="project" value="TreeGrafter"/>
</dbReference>
<comment type="function">
    <text evidence="7">Possible subunit of a heme lyase.</text>
</comment>
<dbReference type="EMBL" id="PQGG01000017">
    <property type="protein sequence ID" value="POP53327.1"/>
    <property type="molecule type" value="Genomic_DNA"/>
</dbReference>
<keyword evidence="7" id="KW-1133">Transmembrane helix</keyword>
<keyword evidence="4 7" id="KW-0732">Signal</keyword>
<keyword evidence="7" id="KW-0472">Membrane</keyword>
<comment type="caution">
    <text evidence="9">The sequence shown here is derived from an EMBL/GenBank/DDBJ whole genome shotgun (WGS) entry which is preliminary data.</text>
</comment>